<dbReference type="Proteomes" id="UP000027987">
    <property type="component" value="Chromosome"/>
</dbReference>
<name>A0A075K992_9GAMM</name>
<feature type="signal peptide" evidence="2">
    <location>
        <begin position="1"/>
        <end position="27"/>
    </location>
</feature>
<gene>
    <name evidence="3" type="ORF">HY57_16800</name>
</gene>
<dbReference type="EMBL" id="CP008884">
    <property type="protein sequence ID" value="AIF48783.1"/>
    <property type="molecule type" value="Genomic_DNA"/>
</dbReference>
<feature type="chain" id="PRO_5001707623" evidence="2">
    <location>
        <begin position="28"/>
        <end position="532"/>
    </location>
</feature>
<evidence type="ECO:0000256" key="1">
    <source>
        <dbReference type="SAM" id="MobiDB-lite"/>
    </source>
</evidence>
<dbReference type="STRING" id="1217721.HY57_16800"/>
<feature type="region of interest" description="Disordered" evidence="1">
    <location>
        <begin position="48"/>
        <end position="119"/>
    </location>
</feature>
<protein>
    <submittedName>
        <fullName evidence="3">Uncharacterized protein</fullName>
    </submittedName>
</protein>
<dbReference type="OrthoDB" id="9813435at2"/>
<dbReference type="HOGENOM" id="CLU_019257_0_0_6"/>
<proteinExistence type="predicted"/>
<accession>A0A075K992</accession>
<feature type="compositionally biased region" description="Gly residues" evidence="1">
    <location>
        <begin position="98"/>
        <end position="108"/>
    </location>
</feature>
<dbReference type="KEGG" id="dja:HY57_16800"/>
<dbReference type="AlphaFoldDB" id="A0A075K992"/>
<reference evidence="3 4" key="1">
    <citation type="submission" date="2014-07" db="EMBL/GenBank/DDBJ databases">
        <title>Complete Genome Sequence of Dyella japonica Strain A8 Isolated from Malaysian Tropical Soil.</title>
        <authorList>
            <person name="Hui R.K.H."/>
            <person name="Chen J.-W."/>
            <person name="Chan K.-G."/>
            <person name="Leung F.C.C."/>
        </authorList>
    </citation>
    <scope>NUCLEOTIDE SEQUENCE [LARGE SCALE GENOMIC DNA]</scope>
    <source>
        <strain evidence="3 4">A8</strain>
    </source>
</reference>
<keyword evidence="2" id="KW-0732">Signal</keyword>
<keyword evidence="4" id="KW-1185">Reference proteome</keyword>
<sequence length="532" mass="56414">MFVRATGFGCSVLSVAIGLALAGSAHADTQSGPDVTPAAQHDTLHSLRGVMPRPDDFSKSGHNHPARPLPWLDGPGNPTDGAVQGSTSGTAAPTAGSGVEGVGNGFSGPQGTFTVNSAPPDTNGAVGATQYIQLVNTGFAVFDKATKNVVYGPVATNTLWSGFGGPCETDNDGDATVVYDKAAGRWVISQFAVTAAPYYECVAVSATSDATGAYYRYSFPYGSVFPDYPKMGVWPDAYYETFNMFNGNTFAGAKLCAYDRNAMLSGAAATQQCFQLSTSYGGVLPADLDGATAPPVGSPNYLLNFTAGQLNLWKFHVDWTNTANTTLTGPTALHVASFAAACSGGTCVPQAGTRQKLDSLGDRLMFRLAYRHFADHEALVATHSVKVGTTSKNPYTGVRWYEVRNPGGTPVVYQQSTFAPDTTYRWLGSVAMDKQGNMALGYSASSSSIHPAIRYTGRLATDPLSTMQTENSIIEGLGSQSGSNLSRWGDYSAMTVDPVDDCTFWYTNEYLRTTGAFNWNTRLESFKFASCQ</sequence>
<evidence type="ECO:0000313" key="4">
    <source>
        <dbReference type="Proteomes" id="UP000027987"/>
    </source>
</evidence>
<evidence type="ECO:0000256" key="2">
    <source>
        <dbReference type="SAM" id="SignalP"/>
    </source>
</evidence>
<evidence type="ECO:0000313" key="3">
    <source>
        <dbReference type="EMBL" id="AIF48783.1"/>
    </source>
</evidence>
<dbReference type="RefSeq" id="WP_026033848.1">
    <property type="nucleotide sequence ID" value="NZ_ALOY01000139.1"/>
</dbReference>
<organism evidence="3 4">
    <name type="scientific">Dyella japonica A8</name>
    <dbReference type="NCBI Taxonomy" id="1217721"/>
    <lineage>
        <taxon>Bacteria</taxon>
        <taxon>Pseudomonadati</taxon>
        <taxon>Pseudomonadota</taxon>
        <taxon>Gammaproteobacteria</taxon>
        <taxon>Lysobacterales</taxon>
        <taxon>Rhodanobacteraceae</taxon>
        <taxon>Dyella</taxon>
    </lineage>
</organism>
<dbReference type="PATRIC" id="fig|1217721.7.peg.3449"/>
<feature type="compositionally biased region" description="Polar residues" evidence="1">
    <location>
        <begin position="109"/>
        <end position="119"/>
    </location>
</feature>